<comment type="caution">
    <text evidence="1">The sequence shown here is derived from an EMBL/GenBank/DDBJ whole genome shotgun (WGS) entry which is preliminary data.</text>
</comment>
<proteinExistence type="predicted"/>
<dbReference type="Proteomes" id="UP001500767">
    <property type="component" value="Unassembled WGS sequence"/>
</dbReference>
<evidence type="ECO:0008006" key="3">
    <source>
        <dbReference type="Google" id="ProtNLM"/>
    </source>
</evidence>
<organism evidence="1 2">
    <name type="scientific">Microlunatus spumicola</name>
    <dbReference type="NCBI Taxonomy" id="81499"/>
    <lineage>
        <taxon>Bacteria</taxon>
        <taxon>Bacillati</taxon>
        <taxon>Actinomycetota</taxon>
        <taxon>Actinomycetes</taxon>
        <taxon>Propionibacteriales</taxon>
        <taxon>Propionibacteriaceae</taxon>
        <taxon>Microlunatus</taxon>
    </lineage>
</organism>
<evidence type="ECO:0000313" key="1">
    <source>
        <dbReference type="EMBL" id="GAA3565832.1"/>
    </source>
</evidence>
<sequence>MTSLVAVMVTFWPAFTFVVCRPGRTRPPLTCTFTTTASVSAVGLGLPGLVGVGEVSGVLGVLDVDGAVLAAGADEVAGGDAGVLLVPQAASGTASTLSRTGRRAVLKEARIGGLSGLRS</sequence>
<reference evidence="2" key="1">
    <citation type="journal article" date="2019" name="Int. J. Syst. Evol. Microbiol.">
        <title>The Global Catalogue of Microorganisms (GCM) 10K type strain sequencing project: providing services to taxonomists for standard genome sequencing and annotation.</title>
        <authorList>
            <consortium name="The Broad Institute Genomics Platform"/>
            <consortium name="The Broad Institute Genome Sequencing Center for Infectious Disease"/>
            <person name="Wu L."/>
            <person name="Ma J."/>
        </authorList>
    </citation>
    <scope>NUCLEOTIDE SEQUENCE [LARGE SCALE GENOMIC DNA]</scope>
    <source>
        <strain evidence="2">JCM 16540</strain>
    </source>
</reference>
<dbReference type="EMBL" id="BAAAYR010000002">
    <property type="protein sequence ID" value="GAA3565832.1"/>
    <property type="molecule type" value="Genomic_DNA"/>
</dbReference>
<gene>
    <name evidence="1" type="ORF">GCM10022197_22120</name>
</gene>
<evidence type="ECO:0000313" key="2">
    <source>
        <dbReference type="Proteomes" id="UP001500767"/>
    </source>
</evidence>
<keyword evidence="2" id="KW-1185">Reference proteome</keyword>
<accession>A0ABP6XGN8</accession>
<name>A0ABP6XGN8_9ACTN</name>
<protein>
    <recommendedName>
        <fullName evidence="3">Secreted protein</fullName>
    </recommendedName>
</protein>